<proteinExistence type="predicted"/>
<dbReference type="SMART" id="SM00295">
    <property type="entry name" value="B41"/>
    <property type="match status" value="1"/>
</dbReference>
<feature type="compositionally biased region" description="Polar residues" evidence="1">
    <location>
        <begin position="199"/>
        <end position="223"/>
    </location>
</feature>
<feature type="region of interest" description="Disordered" evidence="1">
    <location>
        <begin position="435"/>
        <end position="470"/>
    </location>
</feature>
<dbReference type="AlphaFoldDB" id="A0A075AAD6"/>
<evidence type="ECO:0000313" key="3">
    <source>
        <dbReference type="EMBL" id="KER24534.1"/>
    </source>
</evidence>
<dbReference type="Pfam" id="PF18124">
    <property type="entry name" value="Kindlin_2_N"/>
    <property type="match status" value="1"/>
</dbReference>
<accession>A0A075AAD6</accession>
<evidence type="ECO:0000259" key="2">
    <source>
        <dbReference type="SMART" id="SM00295"/>
    </source>
</evidence>
<dbReference type="Gene3D" id="3.10.20.90">
    <property type="entry name" value="Phosphatidylinositol 3-kinase Catalytic Subunit, Chain A, domain 1"/>
    <property type="match status" value="1"/>
</dbReference>
<dbReference type="GO" id="GO:0005178">
    <property type="term" value="F:integrin binding"/>
    <property type="evidence" value="ECO:0007669"/>
    <property type="project" value="TreeGrafter"/>
</dbReference>
<dbReference type="InterPro" id="IPR037843">
    <property type="entry name" value="Kindlin/fermitin"/>
</dbReference>
<dbReference type="GO" id="GO:0030055">
    <property type="term" value="C:cell-substrate junction"/>
    <property type="evidence" value="ECO:0007669"/>
    <property type="project" value="TreeGrafter"/>
</dbReference>
<dbReference type="GO" id="GO:0007229">
    <property type="term" value="P:integrin-mediated signaling pathway"/>
    <property type="evidence" value="ECO:0007669"/>
    <property type="project" value="InterPro"/>
</dbReference>
<dbReference type="SUPFAM" id="SSF47031">
    <property type="entry name" value="Second domain of FERM"/>
    <property type="match status" value="1"/>
</dbReference>
<dbReference type="PANTHER" id="PTHR16160">
    <property type="entry name" value="FERMITIN 2-RELATED"/>
    <property type="match status" value="1"/>
</dbReference>
<dbReference type="Gene3D" id="2.30.29.30">
    <property type="entry name" value="Pleckstrin-homology domain (PH domain)/Phosphotyrosine-binding domain (PTB)"/>
    <property type="match status" value="1"/>
</dbReference>
<dbReference type="CDD" id="cd14473">
    <property type="entry name" value="FERM_B-lobe"/>
    <property type="match status" value="1"/>
</dbReference>
<dbReference type="PANTHER" id="PTHR16160:SF13">
    <property type="entry name" value="FERMITIN 2-RELATED"/>
    <property type="match status" value="1"/>
</dbReference>
<name>A0A075AAD6_OPIVI</name>
<dbReference type="GeneID" id="20321984"/>
<feature type="region of interest" description="Disordered" evidence="1">
    <location>
        <begin position="199"/>
        <end position="232"/>
    </location>
</feature>
<dbReference type="CTD" id="20321984"/>
<dbReference type="OrthoDB" id="10057618at2759"/>
<dbReference type="SUPFAM" id="SSF50729">
    <property type="entry name" value="PH domain-like"/>
    <property type="match status" value="1"/>
</dbReference>
<dbReference type="EMBL" id="KL596806">
    <property type="protein sequence ID" value="KER24534.1"/>
    <property type="molecule type" value="Genomic_DNA"/>
</dbReference>
<feature type="region of interest" description="Disordered" evidence="1">
    <location>
        <begin position="835"/>
        <end position="854"/>
    </location>
</feature>
<feature type="compositionally biased region" description="Polar residues" evidence="1">
    <location>
        <begin position="455"/>
        <end position="466"/>
    </location>
</feature>
<dbReference type="STRING" id="6198.A0A075AAD6"/>
<dbReference type="KEGG" id="ovi:T265_07805"/>
<evidence type="ECO:0000313" key="4">
    <source>
        <dbReference type="Proteomes" id="UP000054324"/>
    </source>
</evidence>
<dbReference type="InterPro" id="IPR011993">
    <property type="entry name" value="PH-like_dom_sf"/>
</dbReference>
<organism evidence="3 4">
    <name type="scientific">Opisthorchis viverrini</name>
    <name type="common">Southeast Asian liver fluke</name>
    <dbReference type="NCBI Taxonomy" id="6198"/>
    <lineage>
        <taxon>Eukaryota</taxon>
        <taxon>Metazoa</taxon>
        <taxon>Spiralia</taxon>
        <taxon>Lophotrochozoa</taxon>
        <taxon>Platyhelminthes</taxon>
        <taxon>Trematoda</taxon>
        <taxon>Digenea</taxon>
        <taxon>Opisthorchiida</taxon>
        <taxon>Opisthorchiata</taxon>
        <taxon>Opisthorchiidae</taxon>
        <taxon>Opisthorchis</taxon>
    </lineage>
</organism>
<dbReference type="GO" id="GO:0007160">
    <property type="term" value="P:cell-matrix adhesion"/>
    <property type="evidence" value="ECO:0007669"/>
    <property type="project" value="TreeGrafter"/>
</dbReference>
<gene>
    <name evidence="3" type="ORF">T265_07805</name>
</gene>
<dbReference type="InterPro" id="IPR035963">
    <property type="entry name" value="FERM_2"/>
</dbReference>
<dbReference type="Pfam" id="PF00373">
    <property type="entry name" value="FERM_M"/>
    <property type="match status" value="1"/>
</dbReference>
<sequence>MIAADGHYVDGSWLLTVHIDDLGIDRQVRVQGDWSVGEVLAKLTEGLPPPTFKPAKPTEINLRSGTPRIGWAEHCLWWPAKHRWLLHGRVSLNQYGLQADARLRLVPIYGRLNVQLPDLQLREFVDVNYAEPVFRITVSICRHLNIRHPEELSLAHPISQSDLKQSRFFVNVVDRRYHSQAAVKRSAFQRSATIAGVRTQSKNSLTSDSLKQAQNGGNPNNTGDGLPNGTARKTLAASDNLFGPPKIRDSRVRNITNWSQPLKNAIPSINNVNFAPGSIHTLAFEFRALEDPSLAFSPVVGVEEAFCNGSIVHPQNFLQRLRLNSTWLDSSKSLMEQGIDMRPCTVYEMDGPVGHVNGQKTSSNDSSRKPIVPTLVLRYKYGSFYDLNAKYDIVRINQLYEQAKWSVISELIEATDDEACLLAALQAHVEIATEREEQELTENATSPPVNGPDQPDNTTQTESNQSIKKKLLPLVVGHNRDTSPIGGYLRHSHNPRLAPTRPLSVVELESEIDAILDDLSNYDAADAISIGGGRRSRARRRSARPVSQALSIQSEEQLDPGPPKLTGYIKVCKPRRFGLKMFRRVYMVADGLKLSVYKNEDEFVSKTEAFEVIYLPGCEVQPDLCLTSERYSIRLFVPISRTNLPLSAAFNLGAIDDVRGQDEEIGISGRLKRRASLLSLTSLSQFGASFGLQPAGGSSGGALCGASAAVLGLVNEIVLRLPDTSTYADWLAFLRLATAVPLMGLPTGEDRTDWDGTVPHAEWASILTREIYDAERKAISGLVQLISPSVTSGDKVDGGLQITALHTRLEKRFADFLPMRLTPAKNTLRQKSRDLIDSGGTLGRTATLPPDGRTPAHASGGVLSGPHRANLIRRICVAYSRIHDLNSIQAKMKYISAWEQMPNHGIAFFPARLEVTLPLSSLVGGDEQNERPLTRGVPWLHQPLGGGNITVSSSRRVEAVGIGPTRVFRCDIQTGDIMSSWRLSAIQGWHINWELGELVLLLAPPQLPLSKRGVGERERSVSPPPAPTTCPGRVIIRPVDVSVRTVAEFLGGYTFLNLRSPEKNQGLDESVFYKLTTGSTLPVSQGTLS</sequence>
<reference evidence="3 4" key="1">
    <citation type="submission" date="2013-11" db="EMBL/GenBank/DDBJ databases">
        <title>Opisthorchis viverrini - life in the bile duct.</title>
        <authorList>
            <person name="Young N.D."/>
            <person name="Nagarajan N."/>
            <person name="Lin S.J."/>
            <person name="Korhonen P.K."/>
            <person name="Jex A.R."/>
            <person name="Hall R.S."/>
            <person name="Safavi-Hemami H."/>
            <person name="Kaewkong W."/>
            <person name="Bertrand D."/>
            <person name="Gao S."/>
            <person name="Seet Q."/>
            <person name="Wongkham S."/>
            <person name="Teh B.T."/>
            <person name="Wongkham C."/>
            <person name="Intapan P.M."/>
            <person name="Maleewong W."/>
            <person name="Yang X."/>
            <person name="Hu M."/>
            <person name="Wang Z."/>
            <person name="Hofmann A."/>
            <person name="Sternberg P.W."/>
            <person name="Tan P."/>
            <person name="Wang J."/>
            <person name="Gasser R.B."/>
        </authorList>
    </citation>
    <scope>NUCLEOTIDE SEQUENCE [LARGE SCALE GENOMIC DNA]</scope>
</reference>
<protein>
    <recommendedName>
        <fullName evidence="2">Band 4.1 domain-containing protein</fullName>
    </recommendedName>
</protein>
<feature type="domain" description="Band 4.1" evidence="2">
    <location>
        <begin position="106"/>
        <end position="909"/>
    </location>
</feature>
<dbReference type="InterPro" id="IPR040790">
    <property type="entry name" value="Kindlin_2_N"/>
</dbReference>
<dbReference type="InterPro" id="IPR019749">
    <property type="entry name" value="Band_41_domain"/>
</dbReference>
<feature type="region of interest" description="Disordered" evidence="1">
    <location>
        <begin position="536"/>
        <end position="558"/>
    </location>
</feature>
<dbReference type="Proteomes" id="UP000054324">
    <property type="component" value="Unassembled WGS sequence"/>
</dbReference>
<dbReference type="Gene3D" id="1.20.80.10">
    <property type="match status" value="1"/>
</dbReference>
<dbReference type="InterPro" id="IPR019748">
    <property type="entry name" value="FERM_central"/>
</dbReference>
<keyword evidence="4" id="KW-1185">Reference proteome</keyword>
<dbReference type="RefSeq" id="XP_009171698.1">
    <property type="nucleotide sequence ID" value="XM_009173434.1"/>
</dbReference>
<evidence type="ECO:0000256" key="1">
    <source>
        <dbReference type="SAM" id="MobiDB-lite"/>
    </source>
</evidence>
<dbReference type="InterPro" id="IPR014352">
    <property type="entry name" value="FERM/acyl-CoA-bd_prot_sf"/>
</dbReference>